<evidence type="ECO:0000313" key="2">
    <source>
        <dbReference type="Proteomes" id="UP001056381"/>
    </source>
</evidence>
<keyword evidence="2" id="KW-1185">Reference proteome</keyword>
<dbReference type="EMBL" id="CP097966">
    <property type="protein sequence ID" value="URQ63150.1"/>
    <property type="molecule type" value="Genomic_DNA"/>
</dbReference>
<evidence type="ECO:0000313" key="1">
    <source>
        <dbReference type="EMBL" id="URQ63150.1"/>
    </source>
</evidence>
<reference evidence="1" key="1">
    <citation type="submission" date="2022-05" db="EMBL/GenBank/DDBJ databases">
        <title>Single-amplified genomics reveal most streamlined microbe among free-living bacteria.</title>
        <authorList>
            <person name="Roda-Garcia J."/>
            <person name="Haro-Moreno J.M."/>
            <person name="Rodriguez-Valera F."/>
            <person name="Almagro-Moreno S."/>
            <person name="Lopez-Perez M."/>
        </authorList>
    </citation>
    <scope>NUCLEOTIDE SEQUENCE</scope>
    <source>
        <strain evidence="1">TMED112-D2-2</strain>
    </source>
</reference>
<dbReference type="Proteomes" id="UP001056381">
    <property type="component" value="Chromosome"/>
</dbReference>
<sequence length="181" mass="20766">MNELQKNIYKIIVSIIQTDSILKNFKDTNSYGENRVIDNSAIRYGILNYVAKYSLAKNEYLITTQCYEHIKKLGLLRQGKLLRGSKGTKHKFTFEHPIPSNIIADHIIENIADKGRIKMILQETDLVTAITYSENNLINKSGFIKEMPPGSYENKDMFARYKMSGVEIPSKKIEVYGALKR</sequence>
<proteinExistence type="predicted"/>
<dbReference type="AlphaFoldDB" id="A0A9Q8TY74"/>
<name>A0A9Q8TY74_9GAMM</name>
<organism evidence="1 2">
    <name type="scientific">SAR86 cluster bacterium</name>
    <dbReference type="NCBI Taxonomy" id="2030880"/>
    <lineage>
        <taxon>Bacteria</taxon>
        <taxon>Pseudomonadati</taxon>
        <taxon>Pseudomonadota</taxon>
        <taxon>Gammaproteobacteria</taxon>
        <taxon>SAR86 cluster</taxon>
    </lineage>
</organism>
<accession>A0A9Q8TY74</accession>
<protein>
    <submittedName>
        <fullName evidence="1">Uncharacterized protein</fullName>
    </submittedName>
</protein>
<gene>
    <name evidence="1" type="ORF">M9B40_05345</name>
</gene>